<protein>
    <submittedName>
        <fullName evidence="1">7319_t:CDS:1</fullName>
    </submittedName>
</protein>
<name>A0ACA9LWM4_9GLOM</name>
<proteinExistence type="predicted"/>
<comment type="caution">
    <text evidence="1">The sequence shown here is derived from an EMBL/GenBank/DDBJ whole genome shotgun (WGS) entry which is preliminary data.</text>
</comment>
<sequence>MDSRKRKREQYGESSNSTKRVHLSLLKRYQRVRDIPEILSDGANLETGHFCGTLQAVEFENQISTLRIQDRSRMVLICDILTKSPIYSLNMKIQKQIQVAVRNPKKIPMKEHKASQYDQKLQFDEYQFLLGGELFEDTKGEPRLPTPNSSESEPSAPEIPQHDEHITRSQPNQAIKGGNIEAISTPISNEEYNTILSTPRPSTWTPIKETLESDLRNKKIDIAGVPTDWGMMVFLRDETCSDSESLEVKLYATDRAHLPPLQDESHRGAILLIHGLKASIDKRRNNSAVGFKGQWTYACYSNSNEAFVEFGDEATPEIRGQYRLLVPDNTALAGLRRLHYLSRIGFQQSEQVPSQYVGGCQLIEEFRDGGFYHCVVE</sequence>
<evidence type="ECO:0000313" key="1">
    <source>
        <dbReference type="EMBL" id="CAG8555266.1"/>
    </source>
</evidence>
<evidence type="ECO:0000313" key="2">
    <source>
        <dbReference type="Proteomes" id="UP000789525"/>
    </source>
</evidence>
<organism evidence="1 2">
    <name type="scientific">Acaulospora colombiana</name>
    <dbReference type="NCBI Taxonomy" id="27376"/>
    <lineage>
        <taxon>Eukaryota</taxon>
        <taxon>Fungi</taxon>
        <taxon>Fungi incertae sedis</taxon>
        <taxon>Mucoromycota</taxon>
        <taxon>Glomeromycotina</taxon>
        <taxon>Glomeromycetes</taxon>
        <taxon>Diversisporales</taxon>
        <taxon>Acaulosporaceae</taxon>
        <taxon>Acaulospora</taxon>
    </lineage>
</organism>
<feature type="non-terminal residue" evidence="1">
    <location>
        <position position="377"/>
    </location>
</feature>
<accession>A0ACA9LWM4</accession>
<dbReference type="EMBL" id="CAJVPT010008782">
    <property type="protein sequence ID" value="CAG8555266.1"/>
    <property type="molecule type" value="Genomic_DNA"/>
</dbReference>
<reference evidence="1" key="1">
    <citation type="submission" date="2021-06" db="EMBL/GenBank/DDBJ databases">
        <authorList>
            <person name="Kallberg Y."/>
            <person name="Tangrot J."/>
            <person name="Rosling A."/>
        </authorList>
    </citation>
    <scope>NUCLEOTIDE SEQUENCE</scope>
    <source>
        <strain evidence="1">CL356</strain>
    </source>
</reference>
<keyword evidence="2" id="KW-1185">Reference proteome</keyword>
<dbReference type="Proteomes" id="UP000789525">
    <property type="component" value="Unassembled WGS sequence"/>
</dbReference>
<gene>
    <name evidence="1" type="ORF">ACOLOM_LOCUS5017</name>
</gene>